<evidence type="ECO:0000313" key="2">
    <source>
        <dbReference type="EMBL" id="KKQ75852.1"/>
    </source>
</evidence>
<feature type="transmembrane region" description="Helical" evidence="1">
    <location>
        <begin position="41"/>
        <end position="58"/>
    </location>
</feature>
<name>A0A0G0KAH4_9BACT</name>
<proteinExistence type="predicted"/>
<feature type="transmembrane region" description="Helical" evidence="1">
    <location>
        <begin position="17"/>
        <end position="35"/>
    </location>
</feature>
<keyword evidence="1" id="KW-0812">Transmembrane</keyword>
<feature type="transmembrane region" description="Helical" evidence="1">
    <location>
        <begin position="65"/>
        <end position="83"/>
    </location>
</feature>
<keyword evidence="1" id="KW-1133">Transmembrane helix</keyword>
<dbReference type="Proteomes" id="UP000034181">
    <property type="component" value="Unassembled WGS sequence"/>
</dbReference>
<feature type="transmembrane region" description="Helical" evidence="1">
    <location>
        <begin position="154"/>
        <end position="172"/>
    </location>
</feature>
<accession>A0A0G0KAH4</accession>
<comment type="caution">
    <text evidence="2">The sequence shown here is derived from an EMBL/GenBank/DDBJ whole genome shotgun (WGS) entry which is preliminary data.</text>
</comment>
<sequence length="179" mass="20639">MLFFYWRRLREDYTSKIIFSSIIYVICGLFIGTVLGTRIGYWFWTSLLGILLAFLVARKRFNLDFIEVLEAIISSFGIAFAFVSAGKVIFAYSLGVLIDLVQVLLAIGVYIYVDRYYKRFTWYKSGRVGIAGLVSASFYFISRSFIMLYLTHSYVDVLLSLTVAFLLVAKLYNLNHNNK</sequence>
<keyword evidence="1" id="KW-0472">Membrane</keyword>
<evidence type="ECO:0000313" key="3">
    <source>
        <dbReference type="Proteomes" id="UP000034181"/>
    </source>
</evidence>
<feature type="transmembrane region" description="Helical" evidence="1">
    <location>
        <begin position="125"/>
        <end position="142"/>
    </location>
</feature>
<gene>
    <name evidence="2" type="ORF">US96_C0003G0010</name>
</gene>
<dbReference type="AlphaFoldDB" id="A0A0G0KAH4"/>
<organism evidence="2 3">
    <name type="scientific">Candidatus Woesebacteria bacterium GW2011_GWB1_38_5b</name>
    <dbReference type="NCBI Taxonomy" id="1618569"/>
    <lineage>
        <taxon>Bacteria</taxon>
        <taxon>Candidatus Woeseibacteriota</taxon>
    </lineage>
</organism>
<reference evidence="2 3" key="1">
    <citation type="journal article" date="2015" name="Nature">
        <title>rRNA introns, odd ribosomes, and small enigmatic genomes across a large radiation of phyla.</title>
        <authorList>
            <person name="Brown C.T."/>
            <person name="Hug L.A."/>
            <person name="Thomas B.C."/>
            <person name="Sharon I."/>
            <person name="Castelle C.J."/>
            <person name="Singh A."/>
            <person name="Wilkins M.J."/>
            <person name="Williams K.H."/>
            <person name="Banfield J.F."/>
        </authorList>
    </citation>
    <scope>NUCLEOTIDE SEQUENCE [LARGE SCALE GENOMIC DNA]</scope>
</reference>
<protein>
    <submittedName>
        <fullName evidence="2">Uncharacterized protein</fullName>
    </submittedName>
</protein>
<feature type="transmembrane region" description="Helical" evidence="1">
    <location>
        <begin position="89"/>
        <end position="113"/>
    </location>
</feature>
<evidence type="ECO:0000256" key="1">
    <source>
        <dbReference type="SAM" id="Phobius"/>
    </source>
</evidence>
<dbReference type="EMBL" id="LBUZ01000003">
    <property type="protein sequence ID" value="KKQ75852.1"/>
    <property type="molecule type" value="Genomic_DNA"/>
</dbReference>